<evidence type="ECO:0000313" key="1">
    <source>
        <dbReference type="EMBL" id="KAJ7656669.1"/>
    </source>
</evidence>
<protein>
    <submittedName>
        <fullName evidence="1">Uncharacterized protein</fullName>
    </submittedName>
</protein>
<evidence type="ECO:0000313" key="2">
    <source>
        <dbReference type="Proteomes" id="UP001221757"/>
    </source>
</evidence>
<name>A0AAD7G4V1_MYCRO</name>
<accession>A0AAD7G4V1</accession>
<proteinExistence type="predicted"/>
<sequence length="335" mass="37139">MWGSLFRHNTSQLPDIVAVAWRQRPGFPLTLSDSSGFAAIPSSRGLLRAEPPNFYDLRQLCVVKSCQLGSKHSLRGGACRDAPRTKKAFELPPTHQISISSTNLRLYLSLNGNSHKELAALPPLRSIPPGTVQFISDSHCPEPRSKNCAISAAFLVVVQLDWCGGAGIPALQPPALTIQEAPLNPTHKYLGNAVPRKYRPQLGSIEWLSINPTPEMEWVYCPRIIRRWYLPPLAKPEGRYSPSLRPLTTTQNQSVEVRLNVDSPWIVGLVLAVLSVAETITYASGLWTAIRDTISSREPYTYGDVSRELASYPGSPVNNRDSRNMHLSTALYYRS</sequence>
<reference evidence="1" key="1">
    <citation type="submission" date="2023-03" db="EMBL/GenBank/DDBJ databases">
        <title>Massive genome expansion in bonnet fungi (Mycena s.s.) driven by repeated elements and novel gene families across ecological guilds.</title>
        <authorList>
            <consortium name="Lawrence Berkeley National Laboratory"/>
            <person name="Harder C.B."/>
            <person name="Miyauchi S."/>
            <person name="Viragh M."/>
            <person name="Kuo A."/>
            <person name="Thoen E."/>
            <person name="Andreopoulos B."/>
            <person name="Lu D."/>
            <person name="Skrede I."/>
            <person name="Drula E."/>
            <person name="Henrissat B."/>
            <person name="Morin E."/>
            <person name="Kohler A."/>
            <person name="Barry K."/>
            <person name="LaButti K."/>
            <person name="Morin E."/>
            <person name="Salamov A."/>
            <person name="Lipzen A."/>
            <person name="Mereny Z."/>
            <person name="Hegedus B."/>
            <person name="Baldrian P."/>
            <person name="Stursova M."/>
            <person name="Weitz H."/>
            <person name="Taylor A."/>
            <person name="Grigoriev I.V."/>
            <person name="Nagy L.G."/>
            <person name="Martin F."/>
            <person name="Kauserud H."/>
        </authorList>
    </citation>
    <scope>NUCLEOTIDE SEQUENCE</scope>
    <source>
        <strain evidence="1">CBHHK067</strain>
    </source>
</reference>
<organism evidence="1 2">
    <name type="scientific">Mycena rosella</name>
    <name type="common">Pink bonnet</name>
    <name type="synonym">Agaricus rosellus</name>
    <dbReference type="NCBI Taxonomy" id="1033263"/>
    <lineage>
        <taxon>Eukaryota</taxon>
        <taxon>Fungi</taxon>
        <taxon>Dikarya</taxon>
        <taxon>Basidiomycota</taxon>
        <taxon>Agaricomycotina</taxon>
        <taxon>Agaricomycetes</taxon>
        <taxon>Agaricomycetidae</taxon>
        <taxon>Agaricales</taxon>
        <taxon>Marasmiineae</taxon>
        <taxon>Mycenaceae</taxon>
        <taxon>Mycena</taxon>
    </lineage>
</organism>
<dbReference type="AlphaFoldDB" id="A0AAD7G4V1"/>
<comment type="caution">
    <text evidence="1">The sequence shown here is derived from an EMBL/GenBank/DDBJ whole genome shotgun (WGS) entry which is preliminary data.</text>
</comment>
<gene>
    <name evidence="1" type="ORF">B0H17DRAFT_1146105</name>
</gene>
<dbReference type="Proteomes" id="UP001221757">
    <property type="component" value="Unassembled WGS sequence"/>
</dbReference>
<dbReference type="EMBL" id="JARKIE010000297">
    <property type="protein sequence ID" value="KAJ7656669.1"/>
    <property type="molecule type" value="Genomic_DNA"/>
</dbReference>
<keyword evidence="2" id="KW-1185">Reference proteome</keyword>